<dbReference type="InterPro" id="IPR000792">
    <property type="entry name" value="Tscrpt_reg_LuxR_C"/>
</dbReference>
<dbReference type="STRING" id="1792290.MSP8886_03615"/>
<keyword evidence="3" id="KW-0804">Transcription</keyword>
<evidence type="ECO:0000256" key="3">
    <source>
        <dbReference type="ARBA" id="ARBA00023163"/>
    </source>
</evidence>
<dbReference type="PROSITE" id="PS00622">
    <property type="entry name" value="HTH_LUXR_1"/>
    <property type="match status" value="1"/>
</dbReference>
<dbReference type="AlphaFoldDB" id="A0A1A8TSE0"/>
<organism evidence="5 6">
    <name type="scientific">Marinomonas spartinae</name>
    <dbReference type="NCBI Taxonomy" id="1792290"/>
    <lineage>
        <taxon>Bacteria</taxon>
        <taxon>Pseudomonadati</taxon>
        <taxon>Pseudomonadota</taxon>
        <taxon>Gammaproteobacteria</taxon>
        <taxon>Oceanospirillales</taxon>
        <taxon>Oceanospirillaceae</taxon>
        <taxon>Marinomonas</taxon>
    </lineage>
</organism>
<dbReference type="Gene3D" id="1.10.10.10">
    <property type="entry name" value="Winged helix-like DNA-binding domain superfamily/Winged helix DNA-binding domain"/>
    <property type="match status" value="1"/>
</dbReference>
<dbReference type="PROSITE" id="PS50043">
    <property type="entry name" value="HTH_LUXR_2"/>
    <property type="match status" value="1"/>
</dbReference>
<keyword evidence="2" id="KW-0238">DNA-binding</keyword>
<dbReference type="OrthoDB" id="343383at2"/>
<evidence type="ECO:0000256" key="2">
    <source>
        <dbReference type="ARBA" id="ARBA00023125"/>
    </source>
</evidence>
<evidence type="ECO:0000313" key="5">
    <source>
        <dbReference type="EMBL" id="SBS36226.1"/>
    </source>
</evidence>
<dbReference type="SUPFAM" id="SSF46894">
    <property type="entry name" value="C-terminal effector domain of the bipartite response regulators"/>
    <property type="match status" value="1"/>
</dbReference>
<evidence type="ECO:0000313" key="6">
    <source>
        <dbReference type="Proteomes" id="UP000092544"/>
    </source>
</evidence>
<keyword evidence="6" id="KW-1185">Reference proteome</keyword>
<dbReference type="SMART" id="SM00421">
    <property type="entry name" value="HTH_LUXR"/>
    <property type="match status" value="1"/>
</dbReference>
<evidence type="ECO:0000259" key="4">
    <source>
        <dbReference type="PROSITE" id="PS50043"/>
    </source>
</evidence>
<sequence>MSQHYKNGQISPSDLMKDLAVVTNHLHIHSFPCVLESFLSGLCYFDDINLITYKKTFKPILIHPNITPEENPTLHAYLHNFYLLDPLFNAIQQGVSSGIHRLADLAPDSFEQTRYYQQCYQAFDLVDEINILISLNRSTTFAITLGRQKTVGSILRSELNNLKMVYPMIESLVQQFWLAQSQNYVDNVRKNSPLKQALTTFAKGALTDREQEVLGLLLKGHSSKSIADQLGISVGTIKVHRKNIHSRLNTNNQADIFTLFLKHLEGLEPLIA</sequence>
<gene>
    <name evidence="5" type="primary">malT_1</name>
    <name evidence="5" type="ORF">MSP8886_03615</name>
</gene>
<evidence type="ECO:0000256" key="1">
    <source>
        <dbReference type="ARBA" id="ARBA00023015"/>
    </source>
</evidence>
<accession>A0A1A8TSE0</accession>
<dbReference type="Pfam" id="PF00196">
    <property type="entry name" value="GerE"/>
    <property type="match status" value="1"/>
</dbReference>
<proteinExistence type="predicted"/>
<dbReference type="PANTHER" id="PTHR44688:SF16">
    <property type="entry name" value="DNA-BINDING TRANSCRIPTIONAL ACTIVATOR DEVR_DOSR"/>
    <property type="match status" value="1"/>
</dbReference>
<dbReference type="EMBL" id="FLOB01000012">
    <property type="protein sequence ID" value="SBS36226.1"/>
    <property type="molecule type" value="Genomic_DNA"/>
</dbReference>
<dbReference type="PANTHER" id="PTHR44688">
    <property type="entry name" value="DNA-BINDING TRANSCRIPTIONAL ACTIVATOR DEVR_DOSR"/>
    <property type="match status" value="1"/>
</dbReference>
<feature type="domain" description="HTH luxR-type" evidence="4">
    <location>
        <begin position="199"/>
        <end position="264"/>
    </location>
</feature>
<dbReference type="RefSeq" id="WP_067019051.1">
    <property type="nucleotide sequence ID" value="NZ_FLOB01000012.1"/>
</dbReference>
<reference evidence="5 6" key="1">
    <citation type="submission" date="2016-06" db="EMBL/GenBank/DDBJ databases">
        <authorList>
            <person name="Kjaerup R.B."/>
            <person name="Dalgaard T.S."/>
            <person name="Juul-Madsen H.R."/>
        </authorList>
    </citation>
    <scope>NUCLEOTIDE SEQUENCE [LARGE SCALE GENOMIC DNA]</scope>
    <source>
        <strain evidence="5 6">CECT 8886</strain>
    </source>
</reference>
<dbReference type="GO" id="GO:0003677">
    <property type="term" value="F:DNA binding"/>
    <property type="evidence" value="ECO:0007669"/>
    <property type="project" value="UniProtKB-KW"/>
</dbReference>
<dbReference type="GO" id="GO:0006355">
    <property type="term" value="P:regulation of DNA-templated transcription"/>
    <property type="evidence" value="ECO:0007669"/>
    <property type="project" value="InterPro"/>
</dbReference>
<name>A0A1A8TSE0_9GAMM</name>
<dbReference type="InterPro" id="IPR016032">
    <property type="entry name" value="Sig_transdc_resp-reg_C-effctor"/>
</dbReference>
<dbReference type="InterPro" id="IPR036388">
    <property type="entry name" value="WH-like_DNA-bd_sf"/>
</dbReference>
<dbReference type="CDD" id="cd06170">
    <property type="entry name" value="LuxR_C_like"/>
    <property type="match status" value="1"/>
</dbReference>
<dbReference type="Proteomes" id="UP000092544">
    <property type="component" value="Unassembled WGS sequence"/>
</dbReference>
<dbReference type="PRINTS" id="PR00038">
    <property type="entry name" value="HTHLUXR"/>
</dbReference>
<keyword evidence="1" id="KW-0805">Transcription regulation</keyword>
<protein>
    <submittedName>
        <fullName evidence="5">HTH-type transcriptional regulator MalT</fullName>
    </submittedName>
</protein>